<dbReference type="PANTHER" id="PTHR48035">
    <property type="entry name" value="HETEROGENEOUS NUCLEAR RIBONUCLEOPROTEIN 1"/>
    <property type="match status" value="1"/>
</dbReference>
<dbReference type="EMBL" id="CAXHTA020000011">
    <property type="protein sequence ID" value="CAL5224717.1"/>
    <property type="molecule type" value="Genomic_DNA"/>
</dbReference>
<dbReference type="InterPro" id="IPR012677">
    <property type="entry name" value="Nucleotide-bd_a/b_plait_sf"/>
</dbReference>
<dbReference type="PROSITE" id="PS50102">
    <property type="entry name" value="RRM"/>
    <property type="match status" value="2"/>
</dbReference>
<keyword evidence="1" id="KW-0694">RNA-binding</keyword>
<dbReference type="SUPFAM" id="SSF54928">
    <property type="entry name" value="RNA-binding domain, RBD"/>
    <property type="match status" value="2"/>
</dbReference>
<reference evidence="4 5" key="1">
    <citation type="submission" date="2024-06" db="EMBL/GenBank/DDBJ databases">
        <authorList>
            <person name="Kraege A."/>
            <person name="Thomma B."/>
        </authorList>
    </citation>
    <scope>NUCLEOTIDE SEQUENCE [LARGE SCALE GENOMIC DNA]</scope>
</reference>
<gene>
    <name evidence="4" type="primary">g7449</name>
    <name evidence="4" type="ORF">VP750_LOCUS6376</name>
</gene>
<name>A0ABP1G4I5_9CHLO</name>
<dbReference type="InterPro" id="IPR053260">
    <property type="entry name" value="hnRNP"/>
</dbReference>
<dbReference type="Gene3D" id="3.30.70.330">
    <property type="match status" value="2"/>
</dbReference>
<dbReference type="Pfam" id="PF00076">
    <property type="entry name" value="RRM_1"/>
    <property type="match status" value="2"/>
</dbReference>
<evidence type="ECO:0000313" key="5">
    <source>
        <dbReference type="Proteomes" id="UP001497392"/>
    </source>
</evidence>
<keyword evidence="5" id="KW-1185">Reference proteome</keyword>
<accession>A0ABP1G4I5</accession>
<sequence length="429" mass="46330">MPDDLGGPRYSANCDGTVNEFPGKYRLWIHCPGLLESQLTEYFSQFGNVVDLYIPRDRYNGARKSYGFVTLETESALQYTLAAGSEHIINGRTVRINLAGPRPDQMQQQLGLLQNDFLPQLQNVAWPGRQQQQQQQQQAVQPQQGAGWPVSPGKMASGKAESGESGADKGRGPRIYVGGIPTAVSETMVRNHFSQWGQVVDCYFPKDRALNRRKNFCFVTFATQQAAEKAAAQSNREISGYRIESISLTHERQEHYLRKHVGLAGPSGPLAGLQPGGSAGIADSFPGYPSAEQLGSISGFPSQLGGVGHVMPYEQQVMLSRLQGTVPPDQILESMYGGGINQAALLQARHGMYAQQVPAQAMMQGVMQPGGLATFQERGMSSGMGTTDPSVYQQPAAAMMPASSMPLQYSQAASSAGQSSAPTDTLPLR</sequence>
<evidence type="ECO:0000256" key="2">
    <source>
        <dbReference type="SAM" id="MobiDB-lite"/>
    </source>
</evidence>
<evidence type="ECO:0000313" key="4">
    <source>
        <dbReference type="EMBL" id="CAL5224717.1"/>
    </source>
</evidence>
<dbReference type="PANTHER" id="PTHR48035:SF2">
    <property type="entry name" value="RNA-BINDING REGION RNP-1 DOMAIN-CONTAINING PROTEIN"/>
    <property type="match status" value="1"/>
</dbReference>
<dbReference type="InterPro" id="IPR035979">
    <property type="entry name" value="RBD_domain_sf"/>
</dbReference>
<comment type="caution">
    <text evidence="4">The sequence shown here is derived from an EMBL/GenBank/DDBJ whole genome shotgun (WGS) entry which is preliminary data.</text>
</comment>
<organism evidence="4 5">
    <name type="scientific">Coccomyxa viridis</name>
    <dbReference type="NCBI Taxonomy" id="1274662"/>
    <lineage>
        <taxon>Eukaryota</taxon>
        <taxon>Viridiplantae</taxon>
        <taxon>Chlorophyta</taxon>
        <taxon>core chlorophytes</taxon>
        <taxon>Trebouxiophyceae</taxon>
        <taxon>Trebouxiophyceae incertae sedis</taxon>
        <taxon>Coccomyxaceae</taxon>
        <taxon>Coccomyxa</taxon>
    </lineage>
</organism>
<feature type="domain" description="RRM" evidence="3">
    <location>
        <begin position="173"/>
        <end position="253"/>
    </location>
</feature>
<dbReference type="Proteomes" id="UP001497392">
    <property type="component" value="Unassembled WGS sequence"/>
</dbReference>
<evidence type="ECO:0000259" key="3">
    <source>
        <dbReference type="PROSITE" id="PS50102"/>
    </source>
</evidence>
<protein>
    <submittedName>
        <fullName evidence="4">G7449 protein</fullName>
    </submittedName>
</protein>
<feature type="compositionally biased region" description="Low complexity" evidence="2">
    <location>
        <begin position="130"/>
        <end position="144"/>
    </location>
</feature>
<feature type="domain" description="RRM" evidence="3">
    <location>
        <begin position="18"/>
        <end position="101"/>
    </location>
</feature>
<feature type="region of interest" description="Disordered" evidence="2">
    <location>
        <begin position="408"/>
        <end position="429"/>
    </location>
</feature>
<proteinExistence type="predicted"/>
<feature type="compositionally biased region" description="Low complexity" evidence="2">
    <location>
        <begin position="408"/>
        <end position="421"/>
    </location>
</feature>
<dbReference type="SMART" id="SM00360">
    <property type="entry name" value="RRM"/>
    <property type="match status" value="2"/>
</dbReference>
<evidence type="ECO:0000256" key="1">
    <source>
        <dbReference type="PROSITE-ProRule" id="PRU00176"/>
    </source>
</evidence>
<dbReference type="InterPro" id="IPR000504">
    <property type="entry name" value="RRM_dom"/>
</dbReference>
<feature type="region of interest" description="Disordered" evidence="2">
    <location>
        <begin position="127"/>
        <end position="174"/>
    </location>
</feature>